<feature type="transmembrane region" description="Helical" evidence="17">
    <location>
        <begin position="106"/>
        <end position="134"/>
    </location>
</feature>
<evidence type="ECO:0000256" key="17">
    <source>
        <dbReference type="SAM" id="Phobius"/>
    </source>
</evidence>
<keyword evidence="7 17" id="KW-1133">Transmembrane helix</keyword>
<evidence type="ECO:0000256" key="7">
    <source>
        <dbReference type="ARBA" id="ARBA00022989"/>
    </source>
</evidence>
<comment type="function">
    <text evidence="13">Unusual broad substrate spectrum amino acid:sodium cotransporter that promotes absorption of the D isomers of essential amino acids. Neutral amino acids are the preferred substrates, especially methionine and phenylalanine.</text>
</comment>
<keyword evidence="8 15" id="KW-0915">Sodium</keyword>
<dbReference type="PANTHER" id="PTHR11616:SF321">
    <property type="entry name" value="SODIUM-DEPENDENT NUTRIENT AMINO ACID TRANSPORTER 1-RELATED"/>
    <property type="match status" value="1"/>
</dbReference>
<sequence length="457" mass="51772">MGLTVFYLIVSFSEVLPWSVCDEAWADENCVDASFNYTSNSSASYQSSSEQYYFNFVLHFKADISDGIGLPDWRMTLCLLFSWSVIFLSLGWGVKSIGKVVYFTALFPYVVLVTLLVRGAMLPGATTGMLYYIFPQWRRLLDPGVWYAAVTQAFFSLSTGFGVICHLASYNNFFHDVYRDAWIISMADTLTSLLAGFTIFSILGNLAFQLDTNIEHVVRSGSGLAFVSYPEVLAKFEWVPQLFSVLFFLMMFTLCVGSIQNLTGSIITIITDQYPAKSKFAITFGICAANFLFSLTYATPGGQWIFTLVDYFGGSFIIFILAIFETVAITVVYGLKNVLRDVKFMLNKDLGIYWRFSWYFCPVALLAILIYNMLYLCLPTLEGKPLPEAAYACGWTLAAVAISMVPVCLITTLYQAKGETFIERLRSIFRPAENWGPRKEVHRREWEKLQCEEKQRK</sequence>
<dbReference type="GO" id="GO:0005283">
    <property type="term" value="F:amino acid:sodium symporter activity"/>
    <property type="evidence" value="ECO:0007669"/>
    <property type="project" value="TreeGrafter"/>
</dbReference>
<keyword evidence="5" id="KW-0769">Symport</keyword>
<name>A0AAW0TQZ8_SCYPA</name>
<feature type="signal peptide" evidence="18">
    <location>
        <begin position="1"/>
        <end position="26"/>
    </location>
</feature>
<dbReference type="Proteomes" id="UP001487740">
    <property type="component" value="Unassembled WGS sequence"/>
</dbReference>
<dbReference type="GO" id="GO:0046872">
    <property type="term" value="F:metal ion binding"/>
    <property type="evidence" value="ECO:0007669"/>
    <property type="project" value="UniProtKB-KW"/>
</dbReference>
<keyword evidence="20" id="KW-1185">Reference proteome</keyword>
<keyword evidence="6" id="KW-0029">Amino-acid transport</keyword>
<dbReference type="InterPro" id="IPR000175">
    <property type="entry name" value="Na/ntran_symport"/>
</dbReference>
<feature type="transmembrane region" description="Helical" evidence="17">
    <location>
        <begin position="280"/>
        <end position="299"/>
    </location>
</feature>
<keyword evidence="11" id="KW-0325">Glycoprotein</keyword>
<evidence type="ECO:0000256" key="1">
    <source>
        <dbReference type="ARBA" id="ARBA00004141"/>
    </source>
</evidence>
<keyword evidence="15" id="KW-0479">Metal-binding</keyword>
<feature type="transmembrane region" description="Helical" evidence="17">
    <location>
        <begin position="356"/>
        <end position="375"/>
    </location>
</feature>
<protein>
    <recommendedName>
        <fullName evidence="14">Sodium-dependent nutrient amino acid transporter 1</fullName>
    </recommendedName>
</protein>
<accession>A0AAW0TQZ8</accession>
<feature type="binding site" evidence="15">
    <location>
        <position position="254"/>
    </location>
    <ligand>
        <name>Na(+)</name>
        <dbReference type="ChEBI" id="CHEBI:29101"/>
        <label>1</label>
    </ligand>
</feature>
<dbReference type="AlphaFoldDB" id="A0AAW0TQZ8"/>
<evidence type="ECO:0000256" key="6">
    <source>
        <dbReference type="ARBA" id="ARBA00022970"/>
    </source>
</evidence>
<evidence type="ECO:0000256" key="13">
    <source>
        <dbReference type="ARBA" id="ARBA00037785"/>
    </source>
</evidence>
<evidence type="ECO:0000313" key="19">
    <source>
        <dbReference type="EMBL" id="KAK8389784.1"/>
    </source>
</evidence>
<evidence type="ECO:0000256" key="12">
    <source>
        <dbReference type="ARBA" id="ARBA00023201"/>
    </source>
</evidence>
<dbReference type="Pfam" id="PF00209">
    <property type="entry name" value="SNF"/>
    <property type="match status" value="1"/>
</dbReference>
<dbReference type="GO" id="GO:0005886">
    <property type="term" value="C:plasma membrane"/>
    <property type="evidence" value="ECO:0007669"/>
    <property type="project" value="TreeGrafter"/>
</dbReference>
<evidence type="ECO:0000256" key="16">
    <source>
        <dbReference type="PIRSR" id="PIRSR600175-2"/>
    </source>
</evidence>
<evidence type="ECO:0000256" key="2">
    <source>
        <dbReference type="ARBA" id="ARBA00006459"/>
    </source>
</evidence>
<evidence type="ECO:0000256" key="11">
    <source>
        <dbReference type="ARBA" id="ARBA00023180"/>
    </source>
</evidence>
<dbReference type="PROSITE" id="PS50267">
    <property type="entry name" value="NA_NEUROTRAN_SYMP_3"/>
    <property type="match status" value="1"/>
</dbReference>
<dbReference type="GO" id="GO:0089718">
    <property type="term" value="P:amino acid import across plasma membrane"/>
    <property type="evidence" value="ECO:0007669"/>
    <property type="project" value="TreeGrafter"/>
</dbReference>
<evidence type="ECO:0000256" key="4">
    <source>
        <dbReference type="ARBA" id="ARBA00022692"/>
    </source>
</evidence>
<evidence type="ECO:0000256" key="9">
    <source>
        <dbReference type="ARBA" id="ARBA00023065"/>
    </source>
</evidence>
<keyword evidence="3" id="KW-0813">Transport</keyword>
<evidence type="ECO:0000256" key="10">
    <source>
        <dbReference type="ARBA" id="ARBA00023136"/>
    </source>
</evidence>
<feature type="transmembrane region" description="Helical" evidence="17">
    <location>
        <begin position="238"/>
        <end position="259"/>
    </location>
</feature>
<dbReference type="EMBL" id="JARAKH010000027">
    <property type="protein sequence ID" value="KAK8389784.1"/>
    <property type="molecule type" value="Genomic_DNA"/>
</dbReference>
<gene>
    <name evidence="19" type="ORF">O3P69_009051</name>
</gene>
<feature type="binding site" evidence="15">
    <location>
        <position position="258"/>
    </location>
    <ligand>
        <name>Na(+)</name>
        <dbReference type="ChEBI" id="CHEBI:29101"/>
        <label>1</label>
    </ligand>
</feature>
<evidence type="ECO:0000256" key="3">
    <source>
        <dbReference type="ARBA" id="ARBA00022448"/>
    </source>
</evidence>
<dbReference type="SUPFAM" id="SSF161070">
    <property type="entry name" value="SNF-like"/>
    <property type="match status" value="1"/>
</dbReference>
<keyword evidence="12" id="KW-0739">Sodium transport</keyword>
<dbReference type="PROSITE" id="PS00754">
    <property type="entry name" value="NA_NEUROTRAN_SYMP_2"/>
    <property type="match status" value="1"/>
</dbReference>
<feature type="disulfide bond" evidence="16">
    <location>
        <begin position="21"/>
        <end position="30"/>
    </location>
</feature>
<keyword evidence="16" id="KW-1015">Disulfide bond</keyword>
<feature type="binding site" evidence="15">
    <location>
        <position position="156"/>
    </location>
    <ligand>
        <name>Na(+)</name>
        <dbReference type="ChEBI" id="CHEBI:29101"/>
        <label>1</label>
    </ligand>
</feature>
<evidence type="ECO:0000256" key="8">
    <source>
        <dbReference type="ARBA" id="ARBA00023053"/>
    </source>
</evidence>
<dbReference type="CDD" id="cd10324">
    <property type="entry name" value="SLC6sbd"/>
    <property type="match status" value="1"/>
</dbReference>
<dbReference type="PANTHER" id="PTHR11616">
    <property type="entry name" value="SODIUM/CHLORIDE DEPENDENT TRANSPORTER"/>
    <property type="match status" value="1"/>
</dbReference>
<evidence type="ECO:0000256" key="5">
    <source>
        <dbReference type="ARBA" id="ARBA00022847"/>
    </source>
</evidence>
<evidence type="ECO:0000256" key="14">
    <source>
        <dbReference type="ARBA" id="ARBA00040215"/>
    </source>
</evidence>
<keyword evidence="18" id="KW-0732">Signal</keyword>
<organism evidence="19 20">
    <name type="scientific">Scylla paramamosain</name>
    <name type="common">Mud crab</name>
    <dbReference type="NCBI Taxonomy" id="85552"/>
    <lineage>
        <taxon>Eukaryota</taxon>
        <taxon>Metazoa</taxon>
        <taxon>Ecdysozoa</taxon>
        <taxon>Arthropoda</taxon>
        <taxon>Crustacea</taxon>
        <taxon>Multicrustacea</taxon>
        <taxon>Malacostraca</taxon>
        <taxon>Eumalacostraca</taxon>
        <taxon>Eucarida</taxon>
        <taxon>Decapoda</taxon>
        <taxon>Pleocyemata</taxon>
        <taxon>Brachyura</taxon>
        <taxon>Eubrachyura</taxon>
        <taxon>Portunoidea</taxon>
        <taxon>Portunidae</taxon>
        <taxon>Portuninae</taxon>
        <taxon>Scylla</taxon>
    </lineage>
</organism>
<keyword evidence="10 17" id="KW-0472">Membrane</keyword>
<dbReference type="InterPro" id="IPR037272">
    <property type="entry name" value="SNS_sf"/>
</dbReference>
<keyword evidence="9" id="KW-0406">Ion transport</keyword>
<dbReference type="GO" id="GO:0015179">
    <property type="term" value="F:L-amino acid transmembrane transporter activity"/>
    <property type="evidence" value="ECO:0007669"/>
    <property type="project" value="TreeGrafter"/>
</dbReference>
<dbReference type="PRINTS" id="PR00176">
    <property type="entry name" value="NANEUSMPORT"/>
</dbReference>
<feature type="transmembrane region" description="Helical" evidence="17">
    <location>
        <begin position="181"/>
        <end position="203"/>
    </location>
</feature>
<feature type="transmembrane region" description="Helical" evidence="17">
    <location>
        <begin position="73"/>
        <end position="94"/>
    </location>
</feature>
<feature type="transmembrane region" description="Helical" evidence="17">
    <location>
        <begin position="146"/>
        <end position="169"/>
    </location>
</feature>
<reference evidence="19 20" key="1">
    <citation type="submission" date="2023-03" db="EMBL/GenBank/DDBJ databases">
        <title>High-quality genome of Scylla paramamosain provides insights in environmental adaptation.</title>
        <authorList>
            <person name="Zhang L."/>
        </authorList>
    </citation>
    <scope>NUCLEOTIDE SEQUENCE [LARGE SCALE GENOMIC DNA]</scope>
    <source>
        <strain evidence="19">LZ_2023a</strain>
        <tissue evidence="19">Muscle</tissue>
    </source>
</reference>
<comment type="subcellular location">
    <subcellularLocation>
        <location evidence="1">Membrane</location>
        <topology evidence="1">Multi-pass membrane protein</topology>
    </subcellularLocation>
</comment>
<proteinExistence type="inferred from homology"/>
<evidence type="ECO:0000256" key="18">
    <source>
        <dbReference type="SAM" id="SignalP"/>
    </source>
</evidence>
<comment type="caution">
    <text evidence="19">The sequence shown here is derived from an EMBL/GenBank/DDBJ whole genome shotgun (WGS) entry which is preliminary data.</text>
</comment>
<feature type="transmembrane region" description="Helical" evidence="17">
    <location>
        <begin position="395"/>
        <end position="416"/>
    </location>
</feature>
<evidence type="ECO:0000256" key="15">
    <source>
        <dbReference type="PIRSR" id="PIRSR600175-1"/>
    </source>
</evidence>
<evidence type="ECO:0000313" key="20">
    <source>
        <dbReference type="Proteomes" id="UP001487740"/>
    </source>
</evidence>
<comment type="similarity">
    <text evidence="2">Belongs to the sodium:neurotransmitter symporter (SNF) (TC 2.A.22) family.</text>
</comment>
<feature type="transmembrane region" description="Helical" evidence="17">
    <location>
        <begin position="311"/>
        <end position="335"/>
    </location>
</feature>
<feature type="chain" id="PRO_5043710231" description="Sodium-dependent nutrient amino acid transporter 1" evidence="18">
    <location>
        <begin position="27"/>
        <end position="457"/>
    </location>
</feature>
<keyword evidence="4 17" id="KW-0812">Transmembrane</keyword>